<evidence type="ECO:0000313" key="2">
    <source>
        <dbReference type="Proteomes" id="UP000030759"/>
    </source>
</evidence>
<organism evidence="1 2">
    <name type="scientific">Cricetulus griseus</name>
    <name type="common">Chinese hamster</name>
    <name type="synonym">Cricetulus barabensis griseus</name>
    <dbReference type="NCBI Taxonomy" id="10029"/>
    <lineage>
        <taxon>Eukaryota</taxon>
        <taxon>Metazoa</taxon>
        <taxon>Chordata</taxon>
        <taxon>Craniata</taxon>
        <taxon>Vertebrata</taxon>
        <taxon>Euteleostomi</taxon>
        <taxon>Mammalia</taxon>
        <taxon>Eutheria</taxon>
        <taxon>Euarchontoglires</taxon>
        <taxon>Glires</taxon>
        <taxon>Rodentia</taxon>
        <taxon>Myomorpha</taxon>
        <taxon>Muroidea</taxon>
        <taxon>Cricetidae</taxon>
        <taxon>Cricetinae</taxon>
        <taxon>Cricetulus</taxon>
    </lineage>
</organism>
<accession>A0A061HZT4</accession>
<gene>
    <name evidence="1" type="ORF">H671_8g19563</name>
</gene>
<protein>
    <submittedName>
        <fullName evidence="1">Uncharacterized protein</fullName>
    </submittedName>
</protein>
<dbReference type="Proteomes" id="UP000030759">
    <property type="component" value="Unassembled WGS sequence"/>
</dbReference>
<proteinExistence type="predicted"/>
<name>A0A061HZT4_CRIGR</name>
<evidence type="ECO:0000313" key="1">
    <source>
        <dbReference type="EMBL" id="ERE66272.1"/>
    </source>
</evidence>
<dbReference type="AlphaFoldDB" id="A0A061HZT4"/>
<sequence length="91" mass="10655">MLDHYFYVEESAYSTPFLILTFKQVKRSLKALKNLIRIKCWIWYGLGSVAMSRGKKERGPKDMECDVQWEEKRHGRDFLGHKTFGPTAGDL</sequence>
<dbReference type="EMBL" id="KE682706">
    <property type="protein sequence ID" value="ERE66272.1"/>
    <property type="molecule type" value="Genomic_DNA"/>
</dbReference>
<reference evidence="2" key="1">
    <citation type="journal article" date="2013" name="Nat. Biotechnol.">
        <title>Chinese hamster genome sequenced from sorted chromosomes.</title>
        <authorList>
            <person name="Brinkrolf K."/>
            <person name="Rupp O."/>
            <person name="Laux H."/>
            <person name="Kollin F."/>
            <person name="Ernst W."/>
            <person name="Linke B."/>
            <person name="Kofler R."/>
            <person name="Romand S."/>
            <person name="Hesse F."/>
            <person name="Budach W.E."/>
            <person name="Galosy S."/>
            <person name="Muller D."/>
            <person name="Noll T."/>
            <person name="Wienberg J."/>
            <person name="Jostock T."/>
            <person name="Leonard M."/>
            <person name="Grillari J."/>
            <person name="Tauch A."/>
            <person name="Goesmann A."/>
            <person name="Helk B."/>
            <person name="Mott J.E."/>
            <person name="Puhler A."/>
            <person name="Borth N."/>
        </authorList>
    </citation>
    <scope>NUCLEOTIDE SEQUENCE [LARGE SCALE GENOMIC DNA]</scope>
    <source>
        <strain evidence="2">17A/GY</strain>
    </source>
</reference>